<dbReference type="PROSITE" id="PS50404">
    <property type="entry name" value="GST_NTER"/>
    <property type="match status" value="1"/>
</dbReference>
<dbReference type="EC" id="2.5.1.18" evidence="5"/>
<dbReference type="PANTHER" id="PTHR11571">
    <property type="entry name" value="GLUTATHIONE S-TRANSFERASE"/>
    <property type="match status" value="1"/>
</dbReference>
<evidence type="ECO:0000256" key="4">
    <source>
        <dbReference type="ARBA" id="ARBA00011738"/>
    </source>
</evidence>
<evidence type="ECO:0000256" key="7">
    <source>
        <dbReference type="ARBA" id="ARBA00032759"/>
    </source>
</evidence>
<dbReference type="EMBL" id="CAJJDM010000145">
    <property type="protein sequence ID" value="CAD8109746.1"/>
    <property type="molecule type" value="Genomic_DNA"/>
</dbReference>
<dbReference type="Pfam" id="PF14497">
    <property type="entry name" value="GST_C_3"/>
    <property type="match status" value="1"/>
</dbReference>
<dbReference type="InterPro" id="IPR050213">
    <property type="entry name" value="GST_superfamily"/>
</dbReference>
<dbReference type="PANTHER" id="PTHR11571:SF222">
    <property type="entry name" value="GLUTATHIONE TRANSFERASE"/>
    <property type="match status" value="1"/>
</dbReference>
<comment type="similarity">
    <text evidence="3">Belongs to the GST superfamily. Pi family.</text>
</comment>
<evidence type="ECO:0000256" key="5">
    <source>
        <dbReference type="ARBA" id="ARBA00012452"/>
    </source>
</evidence>
<sequence length="221" mass="25802">MGDKVVLGYWAIRGLAQPLRFYLEYLGLPYEEKRYYKPEEWFADVTSAPLNQHVLVNLPYIKDGDELVFESQALYIYLAYRANKPELLGQNPKEQVTLASIRGVLQDLFKSLIALFTIPEDKYEAKKDDFFNQEVLWIAEKLSKFLENQKWAVGDNLTYIDFQLFEAEEILRNYKPDVFTSLVGLKKHNENFASLPAIGKYQSSDKMIARPFYPPGMYRWG</sequence>
<accession>A0A8S1Q259</accession>
<dbReference type="SFLD" id="SFLDS00019">
    <property type="entry name" value="Glutathione_Transferase_(cytos"/>
    <property type="match status" value="1"/>
</dbReference>
<keyword evidence="12" id="KW-1185">Reference proteome</keyword>
<dbReference type="Proteomes" id="UP000688137">
    <property type="component" value="Unassembled WGS sequence"/>
</dbReference>
<dbReference type="PROSITE" id="PS50405">
    <property type="entry name" value="GST_CTER"/>
    <property type="match status" value="1"/>
</dbReference>
<dbReference type="InterPro" id="IPR004046">
    <property type="entry name" value="GST_C"/>
</dbReference>
<reference evidence="11" key="1">
    <citation type="submission" date="2021-01" db="EMBL/GenBank/DDBJ databases">
        <authorList>
            <consortium name="Genoscope - CEA"/>
            <person name="William W."/>
        </authorList>
    </citation>
    <scope>NUCLEOTIDE SEQUENCE</scope>
</reference>
<evidence type="ECO:0000259" key="10">
    <source>
        <dbReference type="PROSITE" id="PS50405"/>
    </source>
</evidence>
<dbReference type="GO" id="GO:0006749">
    <property type="term" value="P:glutathione metabolic process"/>
    <property type="evidence" value="ECO:0007669"/>
    <property type="project" value="TreeGrafter"/>
</dbReference>
<evidence type="ECO:0000256" key="8">
    <source>
        <dbReference type="ARBA" id="ARBA00047960"/>
    </source>
</evidence>
<comment type="subunit">
    <text evidence="4">Homodimer.</text>
</comment>
<evidence type="ECO:0000259" key="9">
    <source>
        <dbReference type="PROSITE" id="PS50404"/>
    </source>
</evidence>
<organism evidence="11 12">
    <name type="scientific">Paramecium primaurelia</name>
    <dbReference type="NCBI Taxonomy" id="5886"/>
    <lineage>
        <taxon>Eukaryota</taxon>
        <taxon>Sar</taxon>
        <taxon>Alveolata</taxon>
        <taxon>Ciliophora</taxon>
        <taxon>Intramacronucleata</taxon>
        <taxon>Oligohymenophorea</taxon>
        <taxon>Peniculida</taxon>
        <taxon>Parameciidae</taxon>
        <taxon>Paramecium</taxon>
    </lineage>
</organism>
<evidence type="ECO:0000313" key="11">
    <source>
        <dbReference type="EMBL" id="CAD8109746.1"/>
    </source>
</evidence>
<dbReference type="InterPro" id="IPR010987">
    <property type="entry name" value="Glutathione-S-Trfase_C-like"/>
</dbReference>
<evidence type="ECO:0000256" key="6">
    <source>
        <dbReference type="ARBA" id="ARBA00022679"/>
    </source>
</evidence>
<dbReference type="GO" id="GO:0004364">
    <property type="term" value="F:glutathione transferase activity"/>
    <property type="evidence" value="ECO:0007669"/>
    <property type="project" value="UniProtKB-EC"/>
</dbReference>
<keyword evidence="6" id="KW-0808">Transferase</keyword>
<dbReference type="Pfam" id="PF02798">
    <property type="entry name" value="GST_N"/>
    <property type="match status" value="1"/>
</dbReference>
<dbReference type="InterPro" id="IPR004045">
    <property type="entry name" value="Glutathione_S-Trfase_N"/>
</dbReference>
<gene>
    <name evidence="11" type="ORF">PPRIM_AZ9-3.1.T1410142</name>
</gene>
<feature type="domain" description="GST C-terminal" evidence="10">
    <location>
        <begin position="91"/>
        <end position="212"/>
    </location>
</feature>
<comment type="catalytic activity">
    <reaction evidence="8">
        <text>RX + glutathione = an S-substituted glutathione + a halide anion + H(+)</text>
        <dbReference type="Rhea" id="RHEA:16437"/>
        <dbReference type="ChEBI" id="CHEBI:15378"/>
        <dbReference type="ChEBI" id="CHEBI:16042"/>
        <dbReference type="ChEBI" id="CHEBI:17792"/>
        <dbReference type="ChEBI" id="CHEBI:57925"/>
        <dbReference type="ChEBI" id="CHEBI:90779"/>
        <dbReference type="EC" id="2.5.1.18"/>
    </reaction>
</comment>
<comment type="caution">
    <text evidence="11">The sequence shown here is derived from an EMBL/GenBank/DDBJ whole genome shotgun (WGS) entry which is preliminary data.</text>
</comment>
<dbReference type="OMA" id="GRYMKTP"/>
<dbReference type="FunFam" id="1.20.1050.10:FF:000020">
    <property type="entry name" value="Glutathione S-transferase P 1"/>
    <property type="match status" value="1"/>
</dbReference>
<comment type="function">
    <text evidence="1">Conjugation of reduced glutathione to a wide number of exogenous and endogenous hydrophobic electrophiles.</text>
</comment>
<feature type="domain" description="GST N-terminal" evidence="9">
    <location>
        <begin position="3"/>
        <end position="86"/>
    </location>
</feature>
<evidence type="ECO:0000256" key="1">
    <source>
        <dbReference type="ARBA" id="ARBA00003701"/>
    </source>
</evidence>
<protein>
    <recommendedName>
        <fullName evidence="5">glutathione transferase</fullName>
        <ecNumber evidence="5">2.5.1.18</ecNumber>
    </recommendedName>
    <alternativeName>
        <fullName evidence="7">GST class-pi</fullName>
    </alternativeName>
</protein>
<dbReference type="InterPro" id="IPR040079">
    <property type="entry name" value="Glutathione_S-Trfase"/>
</dbReference>
<dbReference type="AlphaFoldDB" id="A0A8S1Q259"/>
<evidence type="ECO:0000256" key="3">
    <source>
        <dbReference type="ARBA" id="ARBA00007297"/>
    </source>
</evidence>
<evidence type="ECO:0000256" key="2">
    <source>
        <dbReference type="ARBA" id="ARBA00005861"/>
    </source>
</evidence>
<proteinExistence type="inferred from homology"/>
<evidence type="ECO:0000313" key="12">
    <source>
        <dbReference type="Proteomes" id="UP000688137"/>
    </source>
</evidence>
<comment type="similarity">
    <text evidence="2">Belongs to the GST superfamily. Mu family.</text>
</comment>
<name>A0A8S1Q259_PARPR</name>